<dbReference type="AlphaFoldDB" id="A0A1G2SY85"/>
<comment type="caution">
    <text evidence="9">The sequence shown here is derived from an EMBL/GenBank/DDBJ whole genome shotgun (WGS) entry which is preliminary data.</text>
</comment>
<dbReference type="InterPro" id="IPR004610">
    <property type="entry name" value="RecJ"/>
</dbReference>
<name>A0A1G2SY85_9BACT</name>
<dbReference type="Pfam" id="PF01368">
    <property type="entry name" value="DHH"/>
    <property type="match status" value="1"/>
</dbReference>
<keyword evidence="4" id="KW-0378">Hydrolase</keyword>
<gene>
    <name evidence="9" type="ORF">A2832_01770</name>
</gene>
<evidence type="ECO:0000259" key="8">
    <source>
        <dbReference type="Pfam" id="PF17768"/>
    </source>
</evidence>
<evidence type="ECO:0000256" key="2">
    <source>
        <dbReference type="ARBA" id="ARBA00019841"/>
    </source>
</evidence>
<dbReference type="PANTHER" id="PTHR30255">
    <property type="entry name" value="SINGLE-STRANDED-DNA-SPECIFIC EXONUCLEASE RECJ"/>
    <property type="match status" value="1"/>
</dbReference>
<dbReference type="Gene3D" id="3.10.310.30">
    <property type="match status" value="1"/>
</dbReference>
<organism evidence="9 10">
    <name type="scientific">Candidatus Zambryskibacteria bacterium RIFCSPHIGHO2_01_FULL_44_22b</name>
    <dbReference type="NCBI Taxonomy" id="1802737"/>
    <lineage>
        <taxon>Bacteria</taxon>
        <taxon>Candidatus Zambryskiibacteriota</taxon>
    </lineage>
</organism>
<dbReference type="GO" id="GO:0006281">
    <property type="term" value="P:DNA repair"/>
    <property type="evidence" value="ECO:0007669"/>
    <property type="project" value="InterPro"/>
</dbReference>
<evidence type="ECO:0000313" key="9">
    <source>
        <dbReference type="EMBL" id="OHA89996.1"/>
    </source>
</evidence>
<evidence type="ECO:0000256" key="1">
    <source>
        <dbReference type="ARBA" id="ARBA00005915"/>
    </source>
</evidence>
<feature type="domain" description="RecJ OB" evidence="8">
    <location>
        <begin position="446"/>
        <end position="548"/>
    </location>
</feature>
<dbReference type="STRING" id="1802737.A2832_01770"/>
<dbReference type="InterPro" id="IPR003156">
    <property type="entry name" value="DHHA1_dom"/>
</dbReference>
<dbReference type="Proteomes" id="UP000178538">
    <property type="component" value="Unassembled WGS sequence"/>
</dbReference>
<dbReference type="InterPro" id="IPR001667">
    <property type="entry name" value="DDH_dom"/>
</dbReference>
<evidence type="ECO:0000259" key="6">
    <source>
        <dbReference type="Pfam" id="PF01368"/>
    </source>
</evidence>
<dbReference type="GO" id="GO:0003676">
    <property type="term" value="F:nucleic acid binding"/>
    <property type="evidence" value="ECO:0007669"/>
    <property type="project" value="InterPro"/>
</dbReference>
<evidence type="ECO:0000256" key="3">
    <source>
        <dbReference type="ARBA" id="ARBA00022722"/>
    </source>
</evidence>
<dbReference type="Gene3D" id="3.90.1640.30">
    <property type="match status" value="1"/>
</dbReference>
<evidence type="ECO:0000313" key="10">
    <source>
        <dbReference type="Proteomes" id="UP000178538"/>
    </source>
</evidence>
<accession>A0A1G2SY85</accession>
<evidence type="ECO:0000256" key="4">
    <source>
        <dbReference type="ARBA" id="ARBA00022801"/>
    </source>
</evidence>
<proteinExistence type="inferred from homology"/>
<reference evidence="9 10" key="1">
    <citation type="journal article" date="2016" name="Nat. Commun.">
        <title>Thousands of microbial genomes shed light on interconnected biogeochemical processes in an aquifer system.</title>
        <authorList>
            <person name="Anantharaman K."/>
            <person name="Brown C.T."/>
            <person name="Hug L.A."/>
            <person name="Sharon I."/>
            <person name="Castelle C.J."/>
            <person name="Probst A.J."/>
            <person name="Thomas B.C."/>
            <person name="Singh A."/>
            <person name="Wilkins M.J."/>
            <person name="Karaoz U."/>
            <person name="Brodie E.L."/>
            <person name="Williams K.H."/>
            <person name="Hubbard S.S."/>
            <person name="Banfield J.F."/>
        </authorList>
    </citation>
    <scope>NUCLEOTIDE SEQUENCE [LARGE SCALE GENOMIC DNA]</scope>
</reference>
<protein>
    <recommendedName>
        <fullName evidence="2">Single-stranded-DNA-specific exonuclease RecJ</fullName>
    </recommendedName>
</protein>
<sequence length="552" mass="61815">MHFPELLDILFDERGILLENRGSFLNPDYSKLHSPMLLPDMEKARDRVIQAIKDNEHIVVFSDYDCDGIPGAVVLSDFFRRIRYENVSFYIPHRHLEGFGLNFDAIDEIESRGAKLIITIDCGIADIEEVRVAQEKGIDVIITDHHQQKPELPPAYTVVNPNRTDSTYPFKGICGSATVFKLVQAVYEKESFGVKPGMEKWSLDMVGLATFSDMVPLIDENRIFAKFGLEVLKKSPRPGLAALSRKLNLDRKNMCEDDVTFMITPRINAASRMGVPKDAFDLLRTEKLEEAEGLALHLEKINNERKGLVASMVKEAKANIEKRQNMLEVIVVGSPEWRPAVVGLVANSLVEEYNRPAFVWGRDGAGHHPSSPMVLKGSCRSYNGYNLFLLMSAIGEAFIEFGGHPGAGGFSVTLENLTTLEEKLSKALKSLKAVEPQLRGSTAKWIKIADIGENLWNTISPFAPFGMGNPKPIFDIKGEIKSFRQFGKENNHLELVLTDGKKEVKAISFFSSPTAYSLLPTTKICTVRANLEKSYFRNRPELRLRIVDIISA</sequence>
<feature type="domain" description="DHHA1" evidence="7">
    <location>
        <begin position="329"/>
        <end position="429"/>
    </location>
</feature>
<keyword evidence="5 9" id="KW-0269">Exonuclease</keyword>
<dbReference type="InterPro" id="IPR041122">
    <property type="entry name" value="RecJ_OB"/>
</dbReference>
<dbReference type="SUPFAM" id="SSF64182">
    <property type="entry name" value="DHH phosphoesterases"/>
    <property type="match status" value="1"/>
</dbReference>
<dbReference type="GO" id="GO:0008409">
    <property type="term" value="F:5'-3' exonuclease activity"/>
    <property type="evidence" value="ECO:0007669"/>
    <property type="project" value="InterPro"/>
</dbReference>
<dbReference type="PANTHER" id="PTHR30255:SF2">
    <property type="entry name" value="SINGLE-STRANDED-DNA-SPECIFIC EXONUCLEASE RECJ"/>
    <property type="match status" value="1"/>
</dbReference>
<evidence type="ECO:0000256" key="5">
    <source>
        <dbReference type="ARBA" id="ARBA00022839"/>
    </source>
</evidence>
<feature type="domain" description="DDH" evidence="6">
    <location>
        <begin position="57"/>
        <end position="206"/>
    </location>
</feature>
<dbReference type="EMBL" id="MHVG01000021">
    <property type="protein sequence ID" value="OHA89996.1"/>
    <property type="molecule type" value="Genomic_DNA"/>
</dbReference>
<dbReference type="Pfam" id="PF02272">
    <property type="entry name" value="DHHA1"/>
    <property type="match status" value="1"/>
</dbReference>
<dbReference type="InterPro" id="IPR038763">
    <property type="entry name" value="DHH_sf"/>
</dbReference>
<comment type="similarity">
    <text evidence="1">Belongs to the RecJ family.</text>
</comment>
<evidence type="ECO:0000259" key="7">
    <source>
        <dbReference type="Pfam" id="PF02272"/>
    </source>
</evidence>
<keyword evidence="3" id="KW-0540">Nuclease</keyword>
<dbReference type="InterPro" id="IPR051673">
    <property type="entry name" value="SSDNA_exonuclease_RecJ"/>
</dbReference>
<dbReference type="Pfam" id="PF17768">
    <property type="entry name" value="RecJ_OB"/>
    <property type="match status" value="1"/>
</dbReference>
<dbReference type="GO" id="GO:0006310">
    <property type="term" value="P:DNA recombination"/>
    <property type="evidence" value="ECO:0007669"/>
    <property type="project" value="InterPro"/>
</dbReference>
<dbReference type="NCBIfam" id="TIGR00644">
    <property type="entry name" value="recJ"/>
    <property type="match status" value="1"/>
</dbReference>